<sequence>MDEPAPDADRGAAAALRLSGAVRRLQRTVQILSPRGRHGARVEFAVYRFELDRRRVALYVPLAPDGPAAAPLAEGDRVELLAQRYRHDARDDARQAEAGAVVALRNHDRGAAYACHSAFRWLMLDIAPVGYTPRMLRAALWWTLGLSLLACAAIPGFALAVGSSTPWQRTLADVAALVALIDAAIWLPVAALQLRWRLGRPTRRQRYTEQAYAALGFGSPLDPAPGLIEL</sequence>
<evidence type="ECO:0000256" key="1">
    <source>
        <dbReference type="SAM" id="Phobius"/>
    </source>
</evidence>
<dbReference type="AlphaFoldDB" id="A0A0S2DQG7"/>
<dbReference type="OrthoDB" id="6019733at2"/>
<accession>A0A0S2DQG7</accession>
<keyword evidence="1" id="KW-1133">Transmembrane helix</keyword>
<dbReference type="EMBL" id="CP013140">
    <property type="protein sequence ID" value="ALN60739.1"/>
    <property type="molecule type" value="Genomic_DNA"/>
</dbReference>
<keyword evidence="1" id="KW-0472">Membrane</keyword>
<feature type="transmembrane region" description="Helical" evidence="1">
    <location>
        <begin position="174"/>
        <end position="196"/>
    </location>
</feature>
<organism evidence="2 3">
    <name type="scientific">Lysobacter enzymogenes</name>
    <dbReference type="NCBI Taxonomy" id="69"/>
    <lineage>
        <taxon>Bacteria</taxon>
        <taxon>Pseudomonadati</taxon>
        <taxon>Pseudomonadota</taxon>
        <taxon>Gammaproteobacteria</taxon>
        <taxon>Lysobacterales</taxon>
        <taxon>Lysobacteraceae</taxon>
        <taxon>Lysobacter</taxon>
    </lineage>
</organism>
<evidence type="ECO:0000313" key="2">
    <source>
        <dbReference type="EMBL" id="ALN60739.1"/>
    </source>
</evidence>
<name>A0A0S2DQG7_LYSEN</name>
<feature type="transmembrane region" description="Helical" evidence="1">
    <location>
        <begin position="139"/>
        <end position="162"/>
    </location>
</feature>
<gene>
    <name evidence="2" type="ORF">GLE_5398</name>
</gene>
<dbReference type="KEGG" id="lez:GLE_5398"/>
<proteinExistence type="predicted"/>
<dbReference type="STRING" id="69.GLE_5398"/>
<keyword evidence="1" id="KW-0812">Transmembrane</keyword>
<dbReference type="Proteomes" id="UP000061569">
    <property type="component" value="Chromosome"/>
</dbReference>
<protein>
    <submittedName>
        <fullName evidence="2">Uncharacterized protein</fullName>
    </submittedName>
</protein>
<dbReference type="PATRIC" id="fig|69.6.peg.5313"/>
<evidence type="ECO:0000313" key="3">
    <source>
        <dbReference type="Proteomes" id="UP000061569"/>
    </source>
</evidence>
<reference evidence="2 3" key="1">
    <citation type="submission" date="2015-11" db="EMBL/GenBank/DDBJ databases">
        <title>Genome sequences of Lysobacter enzymogenes strain C3 and Lysobacter antibioticus ATCC 29479.</title>
        <authorList>
            <person name="Kobayashi D.Y."/>
        </authorList>
    </citation>
    <scope>NUCLEOTIDE SEQUENCE [LARGE SCALE GENOMIC DNA]</scope>
    <source>
        <strain evidence="2 3">C3</strain>
    </source>
</reference>